<dbReference type="SUPFAM" id="SSF52833">
    <property type="entry name" value="Thioredoxin-like"/>
    <property type="match status" value="1"/>
</dbReference>
<dbReference type="EMBL" id="FRDL01000002">
    <property type="protein sequence ID" value="SHN55185.1"/>
    <property type="molecule type" value="Genomic_DNA"/>
</dbReference>
<reference evidence="3 4" key="1">
    <citation type="submission" date="2016-12" db="EMBL/GenBank/DDBJ databases">
        <authorList>
            <person name="Song W.-J."/>
            <person name="Kurnit D.M."/>
        </authorList>
    </citation>
    <scope>NUCLEOTIDE SEQUENCE [LARGE SCALE GENOMIC DNA]</scope>
    <source>
        <strain evidence="3 4">CGMCC 1.10808</strain>
    </source>
</reference>
<keyword evidence="1" id="KW-0732">Signal</keyword>
<dbReference type="RefSeq" id="WP_072746198.1">
    <property type="nucleotide sequence ID" value="NZ_FOHL01000003.1"/>
</dbReference>
<organism evidence="3 4">
    <name type="scientific">Oceanicella actignis</name>
    <dbReference type="NCBI Taxonomy" id="1189325"/>
    <lineage>
        <taxon>Bacteria</taxon>
        <taxon>Pseudomonadati</taxon>
        <taxon>Pseudomonadota</taxon>
        <taxon>Alphaproteobacteria</taxon>
        <taxon>Rhodobacterales</taxon>
        <taxon>Paracoccaceae</taxon>
        <taxon>Oceanicella</taxon>
    </lineage>
</organism>
<proteinExistence type="predicted"/>
<evidence type="ECO:0000259" key="2">
    <source>
        <dbReference type="Pfam" id="PF13098"/>
    </source>
</evidence>
<name>A0A1M7S9W1_9RHOB</name>
<dbReference type="OrthoDB" id="9811036at2"/>
<dbReference type="CDD" id="cd02951">
    <property type="entry name" value="SoxW"/>
    <property type="match status" value="1"/>
</dbReference>
<feature type="chain" id="PRO_5009929114" evidence="1">
    <location>
        <begin position="26"/>
        <end position="195"/>
    </location>
</feature>
<sequence length="195" mass="22068">MLRWKTLRAAALALAALAAAGAARAVEIGEDGLHKQPWFSYTFKDLREDIQTAREQGKRLVLFIEQRGCIYCKKMHEEVYSDPEIADFIARNFMVVQINMFGDEEVTDLDGATLTEKEAVRRWGVLFTPTALFMPDTPPEDGRNAAQAAVATMPGAFGKGTTRDMYQWVLDKGYEGDEPFQRYHARMIEARRKGQ</sequence>
<dbReference type="AlphaFoldDB" id="A0A1M7S9W1"/>
<dbReference type="STRING" id="1189325.SAMN04488119_103411"/>
<evidence type="ECO:0000313" key="4">
    <source>
        <dbReference type="Proteomes" id="UP000184066"/>
    </source>
</evidence>
<dbReference type="Pfam" id="PF13098">
    <property type="entry name" value="Thioredoxin_2"/>
    <property type="match status" value="1"/>
</dbReference>
<dbReference type="InterPro" id="IPR012336">
    <property type="entry name" value="Thioredoxin-like_fold"/>
</dbReference>
<keyword evidence="4" id="KW-1185">Reference proteome</keyword>
<dbReference type="Gene3D" id="3.40.30.10">
    <property type="entry name" value="Glutaredoxin"/>
    <property type="match status" value="1"/>
</dbReference>
<accession>A0A1M7S9W1</accession>
<feature type="signal peptide" evidence="1">
    <location>
        <begin position="1"/>
        <end position="25"/>
    </location>
</feature>
<protein>
    <submittedName>
        <fullName evidence="3">Thioredoxin-like domain-containing protein</fullName>
    </submittedName>
</protein>
<feature type="domain" description="Thioredoxin-like fold" evidence="2">
    <location>
        <begin position="53"/>
        <end position="136"/>
    </location>
</feature>
<dbReference type="InterPro" id="IPR041737">
    <property type="entry name" value="SoxW"/>
</dbReference>
<gene>
    <name evidence="3" type="ORF">SAMN05216200_10297</name>
</gene>
<dbReference type="Proteomes" id="UP000184066">
    <property type="component" value="Unassembled WGS sequence"/>
</dbReference>
<evidence type="ECO:0000256" key="1">
    <source>
        <dbReference type="SAM" id="SignalP"/>
    </source>
</evidence>
<evidence type="ECO:0000313" key="3">
    <source>
        <dbReference type="EMBL" id="SHN55185.1"/>
    </source>
</evidence>
<dbReference type="InterPro" id="IPR036249">
    <property type="entry name" value="Thioredoxin-like_sf"/>
</dbReference>